<dbReference type="InterPro" id="IPR038283">
    <property type="entry name" value="Channel_colicin_C_sf"/>
</dbReference>
<sequence length="353" mass="36986">MSGENEGSMTVDASTNDPGSQSPRGNAGGATGSNSGGNGGKGLSFGPTFSRTIGDNMARSGGLNPAEFTGYFLSVDGNVIGINPRVGGDAFGVNLGMPSYSGGNGGGAGNQYNSAMGGAFAGDISEARKVALIKIVNDNAALANSKQSGRRISKARNEVENAQRQLAQINYTRDDIATAVKLTSDFFQEVTAKYGERASGLAQSFAEEAKGKTIRNMDQALAAFNNYKNSLGVKFSAQDRNAIHSALKSMDYANMAKQLSIYNKAFGYYGKFSDLYDITQELIKSLETDNWRPFFVKIETFTAGKVATAVTAFAFSILAGVPLGIVGFAVIMATVGALVDDNLINKINASLGI</sequence>
<keyword evidence="10 13" id="KW-0472">Membrane</keyword>
<evidence type="ECO:0000256" key="8">
    <source>
        <dbReference type="ARBA" id="ARBA00023022"/>
    </source>
</evidence>
<dbReference type="PRINTS" id="PR00280">
    <property type="entry name" value="CHANLCOLICIN"/>
</dbReference>
<evidence type="ECO:0000256" key="7">
    <source>
        <dbReference type="ARBA" id="ARBA00022989"/>
    </source>
</evidence>
<comment type="similarity">
    <text evidence="4">Belongs to the channel forming colicin family.</text>
</comment>
<evidence type="ECO:0000256" key="13">
    <source>
        <dbReference type="SAM" id="Phobius"/>
    </source>
</evidence>
<keyword evidence="8" id="KW-0044">Antibiotic</keyword>
<keyword evidence="6 13" id="KW-0812">Transmembrane</keyword>
<evidence type="ECO:0000313" key="16">
    <source>
        <dbReference type="Proteomes" id="UP001565243"/>
    </source>
</evidence>
<evidence type="ECO:0000256" key="9">
    <source>
        <dbReference type="ARBA" id="ARBA00023048"/>
    </source>
</evidence>
<evidence type="ECO:0000256" key="3">
    <source>
        <dbReference type="ARBA" id="ARBA00004370"/>
    </source>
</evidence>
<proteinExistence type="inferred from homology"/>
<feature type="compositionally biased region" description="Polar residues" evidence="12">
    <location>
        <begin position="1"/>
        <end position="24"/>
    </location>
</feature>
<evidence type="ECO:0000256" key="2">
    <source>
        <dbReference type="ARBA" id="ARBA00003197"/>
    </source>
</evidence>
<comment type="caution">
    <text evidence="15">The sequence shown here is derived from an EMBL/GenBank/DDBJ whole genome shotgun (WGS) entry which is preliminary data.</text>
</comment>
<evidence type="ECO:0000256" key="4">
    <source>
        <dbReference type="ARBA" id="ARBA00007595"/>
    </source>
</evidence>
<evidence type="ECO:0000256" key="1">
    <source>
        <dbReference type="ARBA" id="ARBA00002178"/>
    </source>
</evidence>
<dbReference type="RefSeq" id="WP_369896629.1">
    <property type="nucleotide sequence ID" value="NZ_JBGFFX010000017.1"/>
</dbReference>
<name>A0ABV4EDK1_9GAMM</name>
<accession>A0ABV4EDK1</accession>
<keyword evidence="9" id="KW-0078">Bacteriocin</keyword>
<dbReference type="PROSITE" id="PS00276">
    <property type="entry name" value="CHANNEL_COLICIN"/>
    <property type="match status" value="1"/>
</dbReference>
<dbReference type="SUPFAM" id="SSF56837">
    <property type="entry name" value="Colicin"/>
    <property type="match status" value="1"/>
</dbReference>
<organism evidence="15 16">
    <name type="scientific">Erwinia aeris</name>
    <dbReference type="NCBI Taxonomy" id="3239803"/>
    <lineage>
        <taxon>Bacteria</taxon>
        <taxon>Pseudomonadati</taxon>
        <taxon>Pseudomonadota</taxon>
        <taxon>Gammaproteobacteria</taxon>
        <taxon>Enterobacterales</taxon>
        <taxon>Erwiniaceae</taxon>
        <taxon>Erwinia</taxon>
    </lineage>
</organism>
<evidence type="ECO:0000256" key="10">
    <source>
        <dbReference type="ARBA" id="ARBA00023136"/>
    </source>
</evidence>
<feature type="compositionally biased region" description="Gly residues" evidence="12">
    <location>
        <begin position="26"/>
        <end position="43"/>
    </location>
</feature>
<evidence type="ECO:0000256" key="12">
    <source>
        <dbReference type="SAM" id="MobiDB-lite"/>
    </source>
</evidence>
<evidence type="ECO:0000256" key="5">
    <source>
        <dbReference type="ARBA" id="ARBA00022529"/>
    </source>
</evidence>
<evidence type="ECO:0000259" key="14">
    <source>
        <dbReference type="PROSITE" id="PS00276"/>
    </source>
</evidence>
<dbReference type="EMBL" id="JBGFFX010000017">
    <property type="protein sequence ID" value="MEY8772999.1"/>
    <property type="molecule type" value="Genomic_DNA"/>
</dbReference>
<evidence type="ECO:0000256" key="6">
    <source>
        <dbReference type="ARBA" id="ARBA00022692"/>
    </source>
</evidence>
<feature type="domain" description="Channel forming colicins" evidence="14">
    <location>
        <begin position="288"/>
        <end position="299"/>
    </location>
</feature>
<reference evidence="15 16" key="1">
    <citation type="submission" date="2024-07" db="EMBL/GenBank/DDBJ databases">
        <authorList>
            <person name="Hebao G."/>
        </authorList>
    </citation>
    <scope>NUCLEOTIDE SEQUENCE [LARGE SCALE GENOMIC DNA]</scope>
    <source>
        <strain evidence="15 16">ACCC 02193</strain>
    </source>
</reference>
<dbReference type="Proteomes" id="UP001565243">
    <property type="component" value="Unassembled WGS sequence"/>
</dbReference>
<gene>
    <name evidence="15" type="ORF">AB6T85_21545</name>
</gene>
<keyword evidence="7 13" id="KW-1133">Transmembrane helix</keyword>
<keyword evidence="5" id="KW-0929">Antimicrobial</keyword>
<comment type="subcellular location">
    <subcellularLocation>
        <location evidence="3">Membrane</location>
    </subcellularLocation>
</comment>
<dbReference type="Pfam" id="PF01024">
    <property type="entry name" value="Colicin"/>
    <property type="match status" value="1"/>
</dbReference>
<keyword evidence="11" id="KW-0175">Coiled coil</keyword>
<feature type="coiled-coil region" evidence="11">
    <location>
        <begin position="145"/>
        <end position="172"/>
    </location>
</feature>
<feature type="region of interest" description="Disordered" evidence="12">
    <location>
        <begin position="1"/>
        <end position="48"/>
    </location>
</feature>
<protein>
    <submittedName>
        <fullName evidence="15">Colicin-like pore-forming protein</fullName>
    </submittedName>
</protein>
<evidence type="ECO:0000256" key="11">
    <source>
        <dbReference type="SAM" id="Coils"/>
    </source>
</evidence>
<dbReference type="InterPro" id="IPR000293">
    <property type="entry name" value="Channel_colicin_C"/>
</dbReference>
<dbReference type="Gene3D" id="1.10.490.30">
    <property type="entry name" value="Colicin"/>
    <property type="match status" value="1"/>
</dbReference>
<evidence type="ECO:0000313" key="15">
    <source>
        <dbReference type="EMBL" id="MEY8772999.1"/>
    </source>
</evidence>
<keyword evidence="16" id="KW-1185">Reference proteome</keyword>
<comment type="function">
    <text evidence="1">This colicin is a channel-forming colicin. This class of transmembrane toxins depolarize the cytoplasmic membrane, leading to dissipation of cellular energy.</text>
</comment>
<feature type="transmembrane region" description="Helical" evidence="13">
    <location>
        <begin position="313"/>
        <end position="339"/>
    </location>
</feature>
<comment type="function">
    <text evidence="2">Colicins are polypeptide toxins produced by and active against E.coli and closely related bacteria.</text>
</comment>